<feature type="domain" description="Blue (type 1) copper" evidence="4">
    <location>
        <begin position="93"/>
        <end position="181"/>
    </location>
</feature>
<evidence type="ECO:0000313" key="6">
    <source>
        <dbReference type="Proteomes" id="UP000326170"/>
    </source>
</evidence>
<evidence type="ECO:0000259" key="4">
    <source>
        <dbReference type="Pfam" id="PF00127"/>
    </source>
</evidence>
<keyword evidence="6" id="KW-1185">Reference proteome</keyword>
<feature type="compositionally biased region" description="Acidic residues" evidence="3">
    <location>
        <begin position="34"/>
        <end position="75"/>
    </location>
</feature>
<dbReference type="SUPFAM" id="SSF49503">
    <property type="entry name" value="Cupredoxins"/>
    <property type="match status" value="1"/>
</dbReference>
<dbReference type="KEGG" id="nas:GCU68_19680"/>
<reference evidence="5 6" key="1">
    <citation type="journal article" date="2007" name="Int. J. Syst. Evol. Microbiol.">
        <title>Natronorubrum sulfidifaciens sp. nov., an extremely haloalkaliphilic archaeon isolated from Aiding salt lake in Xin-Jiang, China.</title>
        <authorList>
            <person name="Cui H.L."/>
            <person name="Tohty D."/>
            <person name="Liu H.C."/>
            <person name="Liu S.J."/>
            <person name="Oren A."/>
            <person name="Zhou P.J."/>
        </authorList>
    </citation>
    <scope>NUCLEOTIDE SEQUENCE [LARGE SCALE GENOMIC DNA]</scope>
    <source>
        <strain evidence="5 6">7-3</strain>
        <plasmid evidence="5">unnamed2</plasmid>
    </source>
</reference>
<dbReference type="GeneID" id="42303281"/>
<dbReference type="Pfam" id="PF00127">
    <property type="entry name" value="Copper-bind"/>
    <property type="match status" value="1"/>
</dbReference>
<feature type="region of interest" description="Disordered" evidence="3">
    <location>
        <begin position="30"/>
        <end position="79"/>
    </location>
</feature>
<keyword evidence="2" id="KW-0186">Copper</keyword>
<protein>
    <recommendedName>
        <fullName evidence="4">Blue (type 1) copper domain-containing protein</fullName>
    </recommendedName>
</protein>
<evidence type="ECO:0000256" key="1">
    <source>
        <dbReference type="ARBA" id="ARBA00022723"/>
    </source>
</evidence>
<keyword evidence="1" id="KW-0479">Metal-binding</keyword>
<dbReference type="EMBL" id="CP045490">
    <property type="protein sequence ID" value="QFU84740.1"/>
    <property type="molecule type" value="Genomic_DNA"/>
</dbReference>
<dbReference type="GO" id="GO:0005507">
    <property type="term" value="F:copper ion binding"/>
    <property type="evidence" value="ECO:0007669"/>
    <property type="project" value="InterPro"/>
</dbReference>
<evidence type="ECO:0000256" key="2">
    <source>
        <dbReference type="ARBA" id="ARBA00023008"/>
    </source>
</evidence>
<dbReference type="InterPro" id="IPR008972">
    <property type="entry name" value="Cupredoxin"/>
</dbReference>
<dbReference type="InterPro" id="IPR000923">
    <property type="entry name" value="BlueCu_1"/>
</dbReference>
<evidence type="ECO:0000313" key="5">
    <source>
        <dbReference type="EMBL" id="QFU84740.1"/>
    </source>
</evidence>
<keyword evidence="5" id="KW-0614">Plasmid</keyword>
<dbReference type="Proteomes" id="UP000326170">
    <property type="component" value="Plasmid unnamed2"/>
</dbReference>
<dbReference type="PANTHER" id="PTHR36507:SF1">
    <property type="entry name" value="BLL1555 PROTEIN"/>
    <property type="match status" value="1"/>
</dbReference>
<evidence type="ECO:0000256" key="3">
    <source>
        <dbReference type="SAM" id="MobiDB-lite"/>
    </source>
</evidence>
<accession>A0A5P9PA48</accession>
<dbReference type="PROSITE" id="PS51257">
    <property type="entry name" value="PROKAR_LIPOPROTEIN"/>
    <property type="match status" value="1"/>
</dbReference>
<sequence length="182" mass="19757">MSPNRSEWTRRQLLHRSSVASVIGISALAGCLDSETDETSGTADEDESADGDELDEGDESTAMDDAAEDDGDDETNGIVDMTGDETVEIELVDNEGGDGAFAFEPDHVRLSVGTTVRWVSTHDIFHTITSTESLEQKSPSGEFRQTVSAEGDSYEWTADEPGTQFYYCEPHAGFMDGTLEIE</sequence>
<proteinExistence type="predicted"/>
<gene>
    <name evidence="5" type="ORF">GCU68_19680</name>
</gene>
<dbReference type="RefSeq" id="WP_152944299.1">
    <property type="nucleotide sequence ID" value="NZ_CP045490.1"/>
</dbReference>
<dbReference type="Gene3D" id="2.60.40.420">
    <property type="entry name" value="Cupredoxins - blue copper proteins"/>
    <property type="match status" value="1"/>
</dbReference>
<dbReference type="AlphaFoldDB" id="A0A5P9PA48"/>
<dbReference type="PANTHER" id="PTHR36507">
    <property type="entry name" value="BLL1555 PROTEIN"/>
    <property type="match status" value="1"/>
</dbReference>
<dbReference type="GO" id="GO:0009055">
    <property type="term" value="F:electron transfer activity"/>
    <property type="evidence" value="ECO:0007669"/>
    <property type="project" value="InterPro"/>
</dbReference>
<dbReference type="InterPro" id="IPR052721">
    <property type="entry name" value="ET_Amicyanin"/>
</dbReference>
<organism evidence="5 6">
    <name type="scientific">Natronorubrum aibiense</name>
    <dbReference type="NCBI Taxonomy" id="348826"/>
    <lineage>
        <taxon>Archaea</taxon>
        <taxon>Methanobacteriati</taxon>
        <taxon>Methanobacteriota</taxon>
        <taxon>Stenosarchaea group</taxon>
        <taxon>Halobacteria</taxon>
        <taxon>Halobacteriales</taxon>
        <taxon>Natrialbaceae</taxon>
        <taxon>Natronorubrum</taxon>
    </lineage>
</organism>
<dbReference type="OrthoDB" id="11088at2157"/>
<geneLocation type="plasmid" evidence="5 6">
    <name>unnamed2</name>
</geneLocation>
<name>A0A5P9PA48_9EURY</name>